<dbReference type="EMBL" id="CP060820">
    <property type="protein sequence ID" value="QNP41110.1"/>
    <property type="molecule type" value="Genomic_DNA"/>
</dbReference>
<name>A0A7H0FYJ4_9GAMM</name>
<accession>A0A7H0FYJ4</accession>
<dbReference type="AlphaFoldDB" id="A0A7H0FYJ4"/>
<dbReference type="InterPro" id="IPR046519">
    <property type="entry name" value="X-Tfes_XVIPCD"/>
</dbReference>
<dbReference type="RefSeq" id="WP_187712546.1">
    <property type="nucleotide sequence ID" value="NZ_CP060820.1"/>
</dbReference>
<proteinExistence type="predicted"/>
<evidence type="ECO:0000259" key="2">
    <source>
        <dbReference type="Pfam" id="PF20410"/>
    </source>
</evidence>
<evidence type="ECO:0000313" key="3">
    <source>
        <dbReference type="EMBL" id="QNP41110.1"/>
    </source>
</evidence>
<feature type="domain" description="X-Tfes XVIPCD" evidence="2">
    <location>
        <begin position="266"/>
        <end position="364"/>
    </location>
</feature>
<feature type="region of interest" description="Disordered" evidence="1">
    <location>
        <begin position="358"/>
        <end position="387"/>
    </location>
</feature>
<sequence>MDARGMEASNQKRTFSDVAKGKDPQPIDLVLAQINADTYESPGSGVGKWLPVPTAQLASANIRPSDLENRQAGFRARLYTDGEGHYVLAFCGTNEGKDWKHNLRQGIGLRDTQYEQAIDLSRKARLAFGNDLVLTGHSLGGGLATVGALATDTPAVTFNSAGLHDNTIEWLDYNAQSVRRELATNGQIRRYAVDGEILTSLQEERLLTRALLPDAIGHKIELPDPEPIHGLKKLIPGSSLKHGLDLHGMDSVLEAQQLASRGSMANPAHPANGMFNDALAGLHGVQPNALGYTREEQYRNAAGSLVVSARGAGLQKIDHVVVGANGSLFAVEGPLEDARHRIASVDKAQAAAQPLEASSQALAQVPREASASVEPTMDVHRRAALTP</sequence>
<feature type="region of interest" description="Disordered" evidence="1">
    <location>
        <begin position="1"/>
        <end position="21"/>
    </location>
</feature>
<protein>
    <submittedName>
        <fullName evidence="3">DUF2974 domain-containing protein</fullName>
    </submittedName>
</protein>
<keyword evidence="4" id="KW-1185">Reference proteome</keyword>
<evidence type="ECO:0000256" key="1">
    <source>
        <dbReference type="SAM" id="MobiDB-lite"/>
    </source>
</evidence>
<dbReference type="InterPro" id="IPR029058">
    <property type="entry name" value="AB_hydrolase_fold"/>
</dbReference>
<dbReference type="Gene3D" id="3.40.50.1820">
    <property type="entry name" value="alpha/beta hydrolase"/>
    <property type="match status" value="1"/>
</dbReference>
<dbReference type="Pfam" id="PF26363">
    <property type="entry name" value="Phospholipase-like"/>
    <property type="match status" value="1"/>
</dbReference>
<dbReference type="KEGG" id="lsx:H8B22_02465"/>
<dbReference type="Pfam" id="PF20410">
    <property type="entry name" value="X-Tfes_XVIPCD"/>
    <property type="match status" value="1"/>
</dbReference>
<evidence type="ECO:0000313" key="4">
    <source>
        <dbReference type="Proteomes" id="UP000516018"/>
    </source>
</evidence>
<reference evidence="3 4" key="1">
    <citation type="submission" date="2020-08" db="EMBL/GenBank/DDBJ databases">
        <title>Lysobacter sp. II4 sp. nov., isolated from soil.</title>
        <authorList>
            <person name="Woo C.Y."/>
            <person name="Kim J."/>
        </authorList>
    </citation>
    <scope>NUCLEOTIDE SEQUENCE [LARGE SCALE GENOMIC DNA]</scope>
    <source>
        <strain evidence="3 4">II4</strain>
    </source>
</reference>
<dbReference type="Proteomes" id="UP000516018">
    <property type="component" value="Chromosome"/>
</dbReference>
<organism evidence="3 4">
    <name type="scientific">Agrilutibacter terrestris</name>
    <dbReference type="NCBI Taxonomy" id="2865112"/>
    <lineage>
        <taxon>Bacteria</taxon>
        <taxon>Pseudomonadati</taxon>
        <taxon>Pseudomonadota</taxon>
        <taxon>Gammaproteobacteria</taxon>
        <taxon>Lysobacterales</taxon>
        <taxon>Lysobacteraceae</taxon>
        <taxon>Agrilutibacter</taxon>
    </lineage>
</organism>
<dbReference type="SUPFAM" id="SSF53474">
    <property type="entry name" value="alpha/beta-Hydrolases"/>
    <property type="match status" value="1"/>
</dbReference>
<gene>
    <name evidence="3" type="ORF">H8B22_02465</name>
</gene>